<reference evidence="1" key="1">
    <citation type="submission" date="2014-12" db="EMBL/GenBank/DDBJ databases">
        <title>Insight into the proteome of Arion vulgaris.</title>
        <authorList>
            <person name="Aradska J."/>
            <person name="Bulat T."/>
            <person name="Smidak R."/>
            <person name="Sarate P."/>
            <person name="Gangsoo J."/>
            <person name="Sialana F."/>
            <person name="Bilban M."/>
            <person name="Lubec G."/>
        </authorList>
    </citation>
    <scope>NUCLEOTIDE SEQUENCE</scope>
    <source>
        <tissue evidence="1">Skin</tissue>
    </source>
</reference>
<proteinExistence type="predicted"/>
<sequence>MMTSTKAAKTRSEKANDLSNLRDYVRDVTQKILASAQGIGQRSSVSNKSLKIHDPNFDLLDKKISTSKDYNSRDFFDEIAGNLLT</sequence>
<gene>
    <name evidence="1" type="primary">ORF32268</name>
</gene>
<organism evidence="1">
    <name type="scientific">Arion vulgaris</name>
    <dbReference type="NCBI Taxonomy" id="1028688"/>
    <lineage>
        <taxon>Eukaryota</taxon>
        <taxon>Metazoa</taxon>
        <taxon>Spiralia</taxon>
        <taxon>Lophotrochozoa</taxon>
        <taxon>Mollusca</taxon>
        <taxon>Gastropoda</taxon>
        <taxon>Heterobranchia</taxon>
        <taxon>Euthyneura</taxon>
        <taxon>Panpulmonata</taxon>
        <taxon>Eupulmonata</taxon>
        <taxon>Stylommatophora</taxon>
        <taxon>Helicina</taxon>
        <taxon>Arionoidea</taxon>
        <taxon>Arionidae</taxon>
        <taxon>Arion</taxon>
    </lineage>
</organism>
<protein>
    <submittedName>
        <fullName evidence="1">Uncharacterized protein</fullName>
    </submittedName>
</protein>
<name>A0A0B6YPL3_9EUPU</name>
<accession>A0A0B6YPL3</accession>
<dbReference type="AlphaFoldDB" id="A0A0B6YPL3"/>
<evidence type="ECO:0000313" key="1">
    <source>
        <dbReference type="EMBL" id="CEK58188.1"/>
    </source>
</evidence>
<dbReference type="EMBL" id="HACG01011323">
    <property type="protein sequence ID" value="CEK58188.1"/>
    <property type="molecule type" value="Transcribed_RNA"/>
</dbReference>